<protein>
    <submittedName>
        <fullName evidence="3 4">Uncharacterized protein LOC101491556 isoform X1</fullName>
    </submittedName>
</protein>
<feature type="compositionally biased region" description="Polar residues" evidence="1">
    <location>
        <begin position="1153"/>
        <end position="1164"/>
    </location>
</feature>
<proteinExistence type="predicted"/>
<feature type="region of interest" description="Disordered" evidence="1">
    <location>
        <begin position="1003"/>
        <end position="1039"/>
    </location>
</feature>
<name>A0A1S2XZW9_CICAR</name>
<dbReference type="eggNOG" id="ENOG502QQJ5">
    <property type="taxonomic scope" value="Eukaryota"/>
</dbReference>
<feature type="region of interest" description="Disordered" evidence="1">
    <location>
        <begin position="1070"/>
        <end position="1124"/>
    </location>
</feature>
<dbReference type="RefSeq" id="XP_027189597.1">
    <property type="nucleotide sequence ID" value="XM_027333796.1"/>
</dbReference>
<accession>A0A1S2XZW9</accession>
<feature type="region of interest" description="Disordered" evidence="1">
    <location>
        <begin position="1"/>
        <end position="83"/>
    </location>
</feature>
<dbReference type="RefSeq" id="XP_004497158.1">
    <property type="nucleotide sequence ID" value="XM_004497101.3"/>
</dbReference>
<gene>
    <name evidence="3 4" type="primary">LOC101491556</name>
</gene>
<feature type="compositionally biased region" description="Basic and acidic residues" evidence="1">
    <location>
        <begin position="484"/>
        <end position="499"/>
    </location>
</feature>
<dbReference type="PANTHER" id="PTHR31115">
    <property type="entry name" value="OS05G0107300 PROTEIN"/>
    <property type="match status" value="1"/>
</dbReference>
<feature type="region of interest" description="Disordered" evidence="1">
    <location>
        <begin position="564"/>
        <end position="614"/>
    </location>
</feature>
<sequence>MAVDKRFDSSAASPEELAFKGTLSNEQRGNSINGDLDRSASVRGGDDGQMFVSGANMLQGSSTSSGDSNPLAQSSMLDPITVGGQKYTRSTEFRRVLGKSSGNTLEDGAFRTANLKSPFPAATKELKRFKACMQEACAKARHGSKRLDESIHKLNKCWEAVNAKKQFQNELLPNEMMSGSHLSKLGSQTHQSPTELANQRLEDRPKNVILNKRIRTSAAEIQAEGQSNSFVRQPSAIGKNKDNIRDSAKVCGAVDEKIQRLPASGETWDRKMLRKRSKGNVFDGSIDEEGDIKRVMHLKQANVSGMQSCDAKGLRSDVRDKNYTGGNYPLTKGKASRAPRTGNLIAGNSSSVSHSSETLEASEQFSNVHKFHSESGTLCRKRTLPAGSPISHIAQWVGQRPQKISRTRRANMVFPVLNCDELPAPLEGCSPSDVGTRVTSTTTSGQHISKGDINSIQLGRMKHENDSSPTKLFESEECGAGENGESKLKEKGLGRNKGDERAINNSCNISSYVSVTQKKKMLNKEEIEIGDGLHSQCSGSSGFSVLKTGISSRNEKLEILTLTNPIQNMKPSSEKNASRSRQPRLKKSRNSKAIAHLGHPSTNNSPDIAGRSGDDGEELLSAANFASNASYIGCSSSFWKKMEPNFAPVNLEDIAYLKQLVKTIEDDQRCLSQMLCLRSDVTDGVVLTDNLLSQSCLEGEIGRNILSQTDSKELSSMVDMVEQHHDDSFLCSEMDSESKLAPLYQRVLTALIIDDQIDETVGDGNISSMCERDDPLLTACFSRDFENQFTICRTKHGFNTDTISCNGNATFTCGTNIHVQDLDDVLQVDHRPCSSSLNHHFEQMCVEDKLLLELHSVGLYPEPVPDLADSGCEAIDQDIIQLQKGHFQQLTEKREYFMKLTQAVEEGREMEQRALEQVAMDKLVELAYKKKLATRATSAARYGLSKVSRPVALAFMKRTLARCRTFEETGKSCFLDPVFKDVLFATPAHDNYTISADAENRPLAQNSQQESPLPGSFPCGEQNVLGNPDHPSDMDFAGTGSMLNRGKKEVLLDDVGVGASLRPRSTLGNSFMIEAKGKGAERERDKDTSGRNSVKKGGRPSARNSRGRRKMKAKAKPNAAQLSTSAKGSLGMFVENANSAHQYTYGSDELVPNGNNRKSQVGSVSHGYTTNELAVETEEPLGLTNIHELDSIEVGVDNELNGHQDLDSWLKNIDEDALEDDAVGLDIPMDDLSMVL</sequence>
<dbReference type="PANTHER" id="PTHR31115:SF2">
    <property type="entry name" value="OS05G0107300 PROTEIN"/>
    <property type="match status" value="1"/>
</dbReference>
<feature type="compositionally biased region" description="Basic and acidic residues" evidence="1">
    <location>
        <begin position="1075"/>
        <end position="1089"/>
    </location>
</feature>
<organism evidence="2 3">
    <name type="scientific">Cicer arietinum</name>
    <name type="common">Chickpea</name>
    <name type="synonym">Garbanzo</name>
    <dbReference type="NCBI Taxonomy" id="3827"/>
    <lineage>
        <taxon>Eukaryota</taxon>
        <taxon>Viridiplantae</taxon>
        <taxon>Streptophyta</taxon>
        <taxon>Embryophyta</taxon>
        <taxon>Tracheophyta</taxon>
        <taxon>Spermatophyta</taxon>
        <taxon>Magnoliopsida</taxon>
        <taxon>eudicotyledons</taxon>
        <taxon>Gunneridae</taxon>
        <taxon>Pentapetalae</taxon>
        <taxon>rosids</taxon>
        <taxon>fabids</taxon>
        <taxon>Fabales</taxon>
        <taxon>Fabaceae</taxon>
        <taxon>Papilionoideae</taxon>
        <taxon>50 kb inversion clade</taxon>
        <taxon>NPAAA clade</taxon>
        <taxon>Hologalegina</taxon>
        <taxon>IRL clade</taxon>
        <taxon>Cicereae</taxon>
        <taxon>Cicer</taxon>
    </lineage>
</organism>
<keyword evidence="2" id="KW-1185">Reference proteome</keyword>
<evidence type="ECO:0000313" key="3">
    <source>
        <dbReference type="RefSeq" id="XP_004497158.1"/>
    </source>
</evidence>
<feature type="region of interest" description="Disordered" evidence="1">
    <location>
        <begin position="1145"/>
        <end position="1164"/>
    </location>
</feature>
<reference evidence="3 4" key="2">
    <citation type="submission" date="2025-04" db="UniProtKB">
        <authorList>
            <consortium name="RefSeq"/>
        </authorList>
    </citation>
    <scope>IDENTIFICATION</scope>
    <source>
        <tissue evidence="3 4">Etiolated seedlings</tissue>
    </source>
</reference>
<feature type="compositionally biased region" description="Polar residues" evidence="1">
    <location>
        <begin position="56"/>
        <end position="76"/>
    </location>
</feature>
<dbReference type="OrthoDB" id="1915143at2759"/>
<dbReference type="STRING" id="3827.A0A1S2XZW9"/>
<evidence type="ECO:0000256" key="1">
    <source>
        <dbReference type="SAM" id="MobiDB-lite"/>
    </source>
</evidence>
<evidence type="ECO:0000313" key="4">
    <source>
        <dbReference type="RefSeq" id="XP_027189597.1"/>
    </source>
</evidence>
<dbReference type="AlphaFoldDB" id="A0A1S2XZW9"/>
<feature type="compositionally biased region" description="Basic residues" evidence="1">
    <location>
        <begin position="581"/>
        <end position="590"/>
    </location>
</feature>
<dbReference type="GeneID" id="101491556"/>
<dbReference type="Proteomes" id="UP000087171">
    <property type="component" value="Chromosome Ca4"/>
</dbReference>
<reference evidence="2" key="1">
    <citation type="journal article" date="2013" name="Nat. Biotechnol.">
        <title>Draft genome sequence of chickpea (Cicer arietinum) provides a resource for trait improvement.</title>
        <authorList>
            <person name="Varshney R.K."/>
            <person name="Song C."/>
            <person name="Saxena R.K."/>
            <person name="Azam S."/>
            <person name="Yu S."/>
            <person name="Sharpe A.G."/>
            <person name="Cannon S."/>
            <person name="Baek J."/>
            <person name="Rosen B.D."/>
            <person name="Tar'an B."/>
            <person name="Millan T."/>
            <person name="Zhang X."/>
            <person name="Ramsay L.D."/>
            <person name="Iwata A."/>
            <person name="Wang Y."/>
            <person name="Nelson W."/>
            <person name="Farmer A.D."/>
            <person name="Gaur P.M."/>
            <person name="Soderlund C."/>
            <person name="Penmetsa R.V."/>
            <person name="Xu C."/>
            <person name="Bharti A.K."/>
            <person name="He W."/>
            <person name="Winter P."/>
            <person name="Zhao S."/>
            <person name="Hane J.K."/>
            <person name="Carrasquilla-Garcia N."/>
            <person name="Condie J.A."/>
            <person name="Upadhyaya H.D."/>
            <person name="Luo M.C."/>
            <person name="Thudi M."/>
            <person name="Gowda C.L."/>
            <person name="Singh N.P."/>
            <person name="Lichtenzveig J."/>
            <person name="Gali K.K."/>
            <person name="Rubio J."/>
            <person name="Nadarajan N."/>
            <person name="Dolezel J."/>
            <person name="Bansal K.C."/>
            <person name="Xu X."/>
            <person name="Edwards D."/>
            <person name="Zhang G."/>
            <person name="Kahl G."/>
            <person name="Gil J."/>
            <person name="Singh K.B."/>
            <person name="Datta S.K."/>
            <person name="Jackson S.A."/>
            <person name="Wang J."/>
            <person name="Cook D.R."/>
        </authorList>
    </citation>
    <scope>NUCLEOTIDE SEQUENCE [LARGE SCALE GENOMIC DNA]</scope>
    <source>
        <strain evidence="2">cv. CDC Frontier</strain>
    </source>
</reference>
<feature type="compositionally biased region" description="Basic and acidic residues" evidence="1">
    <location>
        <begin position="35"/>
        <end position="46"/>
    </location>
</feature>
<dbReference type="PaxDb" id="3827-XP_004497158.1"/>
<feature type="region of interest" description="Disordered" evidence="1">
    <location>
        <begin position="463"/>
        <end position="499"/>
    </location>
</feature>
<evidence type="ECO:0000313" key="2">
    <source>
        <dbReference type="Proteomes" id="UP000087171"/>
    </source>
</evidence>
<feature type="compositionally biased region" description="Polar residues" evidence="1">
    <location>
        <begin position="22"/>
        <end position="33"/>
    </location>
</feature>
<dbReference type="KEGG" id="cam:101491556"/>
<feature type="compositionally biased region" description="Basic residues" evidence="1">
    <location>
        <begin position="1105"/>
        <end position="1115"/>
    </location>
</feature>